<dbReference type="Proteomes" id="UP000803884">
    <property type="component" value="Unassembled WGS sequence"/>
</dbReference>
<evidence type="ECO:0000256" key="2">
    <source>
        <dbReference type="ARBA" id="ARBA00023026"/>
    </source>
</evidence>
<dbReference type="Pfam" id="PF00378">
    <property type="entry name" value="ECH_1"/>
    <property type="match status" value="1"/>
</dbReference>
<evidence type="ECO:0000313" key="5">
    <source>
        <dbReference type="Proteomes" id="UP000803884"/>
    </source>
</evidence>
<gene>
    <name evidence="4" type="ORF">WHR41_04225</name>
</gene>
<dbReference type="InterPro" id="IPR001753">
    <property type="entry name" value="Enoyl-CoA_hydra/iso"/>
</dbReference>
<keyword evidence="3" id="KW-0456">Lyase</keyword>
<keyword evidence="5" id="KW-1185">Reference proteome</keyword>
<dbReference type="InterPro" id="IPR029045">
    <property type="entry name" value="ClpP/crotonase-like_dom_sf"/>
</dbReference>
<evidence type="ECO:0000313" key="4">
    <source>
        <dbReference type="EMBL" id="KAL1587306.1"/>
    </source>
</evidence>
<reference evidence="4 5" key="1">
    <citation type="journal article" date="2020" name="Microbiol. Resour. Announc.">
        <title>Draft Genome Sequence of a Cladosporium Species Isolated from the Mesophotic Ascidian Didemnum maculosum.</title>
        <authorList>
            <person name="Gioti A."/>
            <person name="Siaperas R."/>
            <person name="Nikolaivits E."/>
            <person name="Le Goff G."/>
            <person name="Ouazzani J."/>
            <person name="Kotoulas G."/>
            <person name="Topakas E."/>
        </authorList>
    </citation>
    <scope>NUCLEOTIDE SEQUENCE [LARGE SCALE GENOMIC DNA]</scope>
    <source>
        <strain evidence="4 5">TM138-S3</strain>
    </source>
</reference>
<proteinExistence type="inferred from homology"/>
<dbReference type="EMBL" id="JAAQHG020000011">
    <property type="protein sequence ID" value="KAL1587306.1"/>
    <property type="molecule type" value="Genomic_DNA"/>
</dbReference>
<dbReference type="PANTHER" id="PTHR11941:SF171">
    <property type="entry name" value="SD19268P"/>
    <property type="match status" value="1"/>
</dbReference>
<evidence type="ECO:0000256" key="3">
    <source>
        <dbReference type="ARBA" id="ARBA00023239"/>
    </source>
</evidence>
<dbReference type="GO" id="GO:0005739">
    <property type="term" value="C:mitochondrion"/>
    <property type="evidence" value="ECO:0007669"/>
    <property type="project" value="TreeGrafter"/>
</dbReference>
<evidence type="ECO:0000256" key="1">
    <source>
        <dbReference type="ARBA" id="ARBA00005254"/>
    </source>
</evidence>
<organism evidence="4 5">
    <name type="scientific">Cladosporium halotolerans</name>
    <dbReference type="NCBI Taxonomy" id="1052096"/>
    <lineage>
        <taxon>Eukaryota</taxon>
        <taxon>Fungi</taxon>
        <taxon>Dikarya</taxon>
        <taxon>Ascomycota</taxon>
        <taxon>Pezizomycotina</taxon>
        <taxon>Dothideomycetes</taxon>
        <taxon>Dothideomycetidae</taxon>
        <taxon>Cladosporiales</taxon>
        <taxon>Cladosporiaceae</taxon>
        <taxon>Cladosporium</taxon>
    </lineage>
</organism>
<dbReference type="FunFam" id="3.90.226.10:FF:000058">
    <property type="entry name" value="Enoyl-CoA hydratase/isomerase family protein"/>
    <property type="match status" value="1"/>
</dbReference>
<keyword evidence="2" id="KW-0843">Virulence</keyword>
<dbReference type="GO" id="GO:0016829">
    <property type="term" value="F:lyase activity"/>
    <property type="evidence" value="ECO:0007669"/>
    <property type="project" value="UniProtKB-KW"/>
</dbReference>
<dbReference type="GO" id="GO:0016853">
    <property type="term" value="F:isomerase activity"/>
    <property type="evidence" value="ECO:0007669"/>
    <property type="project" value="UniProtKB-KW"/>
</dbReference>
<dbReference type="PANTHER" id="PTHR11941">
    <property type="entry name" value="ENOYL-COA HYDRATASE-RELATED"/>
    <property type="match status" value="1"/>
</dbReference>
<dbReference type="CDD" id="cd06558">
    <property type="entry name" value="crotonase-like"/>
    <property type="match status" value="1"/>
</dbReference>
<dbReference type="SUPFAM" id="SSF52096">
    <property type="entry name" value="ClpP/crotonase"/>
    <property type="match status" value="1"/>
</dbReference>
<dbReference type="Gene3D" id="3.90.226.10">
    <property type="entry name" value="2-enoyl-CoA Hydratase, Chain A, domain 1"/>
    <property type="match status" value="1"/>
</dbReference>
<sequence>MLASLARRHVVAAHGQWLKTVVQKRGYASSLGAALKISSIPAPHAGVITVLSLDRPKARNAISQQLLGELNGVVEGLHKEGGEGSTRALILASESDNAFCAGADLKERLNMTPEDVAQFLAKLRSTFARLSTLPIPTISAISSTAFGGGLELALCTNFRVLGSTAVVGLPETRLAIIPGAGGTYRLPALVGPARARDLILTGRRVSAPEAYFMGLADRLVEVDEEEAKAPGVARGKVLGQAVALANDICEGGPVATRAALQAVNGWEGGEKSENAAYDLVLPTADRIEALTAFGEKRKPIFKGR</sequence>
<accession>A0AB34KU27</accession>
<dbReference type="GeneID" id="96005669"/>
<protein>
    <submittedName>
        <fullName evidence="4">Enoyl-CoA isomerase/hydratase</fullName>
    </submittedName>
</protein>
<comment type="similarity">
    <text evidence="1">Belongs to the enoyl-CoA hydratase/isomerase family.</text>
</comment>
<name>A0AB34KU27_9PEZI</name>
<dbReference type="RefSeq" id="XP_069230411.1">
    <property type="nucleotide sequence ID" value="XM_069372831.1"/>
</dbReference>
<comment type="caution">
    <text evidence="4">The sequence shown here is derived from an EMBL/GenBank/DDBJ whole genome shotgun (WGS) entry which is preliminary data.</text>
</comment>
<dbReference type="GO" id="GO:0006635">
    <property type="term" value="P:fatty acid beta-oxidation"/>
    <property type="evidence" value="ECO:0007669"/>
    <property type="project" value="TreeGrafter"/>
</dbReference>
<dbReference type="InterPro" id="IPR014748">
    <property type="entry name" value="Enoyl-CoA_hydra_C"/>
</dbReference>
<dbReference type="AlphaFoldDB" id="A0AB34KU27"/>
<keyword evidence="4" id="KW-0413">Isomerase</keyword>
<dbReference type="Gene3D" id="1.10.12.10">
    <property type="entry name" value="Lyase 2-enoyl-coa Hydratase, Chain A, domain 2"/>
    <property type="match status" value="1"/>
</dbReference>